<proteinExistence type="predicted"/>
<feature type="region of interest" description="Disordered" evidence="1">
    <location>
        <begin position="1"/>
        <end position="59"/>
    </location>
</feature>
<protein>
    <submittedName>
        <fullName evidence="2">HSP40/DnaJ peptide-binding protein</fullName>
    </submittedName>
</protein>
<evidence type="ECO:0000256" key="1">
    <source>
        <dbReference type="SAM" id="MobiDB-lite"/>
    </source>
</evidence>
<dbReference type="AlphaFoldDB" id="A0A5A7PBU7"/>
<feature type="compositionally biased region" description="Basic and acidic residues" evidence="1">
    <location>
        <begin position="142"/>
        <end position="158"/>
    </location>
</feature>
<evidence type="ECO:0000313" key="3">
    <source>
        <dbReference type="Proteomes" id="UP000325081"/>
    </source>
</evidence>
<feature type="compositionally biased region" description="Basic residues" evidence="1">
    <location>
        <begin position="131"/>
        <end position="141"/>
    </location>
</feature>
<accession>A0A5A7PBU7</accession>
<organism evidence="2 3">
    <name type="scientific">Striga asiatica</name>
    <name type="common">Asiatic witchweed</name>
    <name type="synonym">Buchnera asiatica</name>
    <dbReference type="NCBI Taxonomy" id="4170"/>
    <lineage>
        <taxon>Eukaryota</taxon>
        <taxon>Viridiplantae</taxon>
        <taxon>Streptophyta</taxon>
        <taxon>Embryophyta</taxon>
        <taxon>Tracheophyta</taxon>
        <taxon>Spermatophyta</taxon>
        <taxon>Magnoliopsida</taxon>
        <taxon>eudicotyledons</taxon>
        <taxon>Gunneridae</taxon>
        <taxon>Pentapetalae</taxon>
        <taxon>asterids</taxon>
        <taxon>lamiids</taxon>
        <taxon>Lamiales</taxon>
        <taxon>Orobanchaceae</taxon>
        <taxon>Buchnereae</taxon>
        <taxon>Striga</taxon>
    </lineage>
</organism>
<feature type="compositionally biased region" description="Polar residues" evidence="1">
    <location>
        <begin position="1"/>
        <end position="50"/>
    </location>
</feature>
<reference evidence="3" key="1">
    <citation type="journal article" date="2019" name="Curr. Biol.">
        <title>Genome Sequence of Striga asiatica Provides Insight into the Evolution of Plant Parasitism.</title>
        <authorList>
            <person name="Yoshida S."/>
            <person name="Kim S."/>
            <person name="Wafula E.K."/>
            <person name="Tanskanen J."/>
            <person name="Kim Y.M."/>
            <person name="Honaas L."/>
            <person name="Yang Z."/>
            <person name="Spallek T."/>
            <person name="Conn C.E."/>
            <person name="Ichihashi Y."/>
            <person name="Cheong K."/>
            <person name="Cui S."/>
            <person name="Der J.P."/>
            <person name="Gundlach H."/>
            <person name="Jiao Y."/>
            <person name="Hori C."/>
            <person name="Ishida J.K."/>
            <person name="Kasahara H."/>
            <person name="Kiba T."/>
            <person name="Kim M.S."/>
            <person name="Koo N."/>
            <person name="Laohavisit A."/>
            <person name="Lee Y.H."/>
            <person name="Lumba S."/>
            <person name="McCourt P."/>
            <person name="Mortimer J.C."/>
            <person name="Mutuku J.M."/>
            <person name="Nomura T."/>
            <person name="Sasaki-Sekimoto Y."/>
            <person name="Seto Y."/>
            <person name="Wang Y."/>
            <person name="Wakatake T."/>
            <person name="Sakakibara H."/>
            <person name="Demura T."/>
            <person name="Yamaguchi S."/>
            <person name="Yoneyama K."/>
            <person name="Manabe R.I."/>
            <person name="Nelson D.C."/>
            <person name="Schulman A.H."/>
            <person name="Timko M.P."/>
            <person name="dePamphilis C.W."/>
            <person name="Choi D."/>
            <person name="Shirasu K."/>
        </authorList>
    </citation>
    <scope>NUCLEOTIDE SEQUENCE [LARGE SCALE GENOMIC DNA]</scope>
    <source>
        <strain evidence="3">cv. UVA1</strain>
    </source>
</reference>
<dbReference type="Proteomes" id="UP000325081">
    <property type="component" value="Unassembled WGS sequence"/>
</dbReference>
<keyword evidence="3" id="KW-1185">Reference proteome</keyword>
<evidence type="ECO:0000313" key="2">
    <source>
        <dbReference type="EMBL" id="GER30094.1"/>
    </source>
</evidence>
<dbReference type="EMBL" id="BKCP01004295">
    <property type="protein sequence ID" value="GER30094.1"/>
    <property type="molecule type" value="Genomic_DNA"/>
</dbReference>
<comment type="caution">
    <text evidence="2">The sequence shown here is derived from an EMBL/GenBank/DDBJ whole genome shotgun (WGS) entry which is preliminary data.</text>
</comment>
<name>A0A5A7PBU7_STRAF</name>
<gene>
    <name evidence="2" type="ORF">STAS_06013</name>
</gene>
<feature type="region of interest" description="Disordered" evidence="1">
    <location>
        <begin position="124"/>
        <end position="169"/>
    </location>
</feature>
<sequence length="169" mass="18867">MVPSILQNTSSRPETRNSFNPETSLQAETSSLFQRKAKTNGQQESSSKDNFANGKAKGNAKDVMNRIGLAVQGDIEPHCIHEEEQNKEVVNHQLVCLESSSEVDLVMAEVNPEMMIIKQQSLLQPNEVRKSSTKVKGRKRGKEQEGRLIRNPSPKKDASLQVSLKRART</sequence>